<feature type="repeat" description="ANK" evidence="3">
    <location>
        <begin position="177"/>
        <end position="209"/>
    </location>
</feature>
<dbReference type="Pfam" id="PF12796">
    <property type="entry name" value="Ank_2"/>
    <property type="match status" value="1"/>
</dbReference>
<dbReference type="PANTHER" id="PTHR24171">
    <property type="entry name" value="ANKYRIN REPEAT DOMAIN-CONTAINING PROTEIN 39-RELATED"/>
    <property type="match status" value="1"/>
</dbReference>
<dbReference type="RefSeq" id="WP_138852228.1">
    <property type="nucleotide sequence ID" value="NZ_CP040710.1"/>
</dbReference>
<dbReference type="AlphaFoldDB" id="A0A5B7SR95"/>
<dbReference type="InterPro" id="IPR036770">
    <property type="entry name" value="Ankyrin_rpt-contain_sf"/>
</dbReference>
<name>A0A5B7SR95_9FLAO</name>
<organism evidence="4 5">
    <name type="scientific">Aggregatimonas sangjinii</name>
    <dbReference type="NCBI Taxonomy" id="2583587"/>
    <lineage>
        <taxon>Bacteria</taxon>
        <taxon>Pseudomonadati</taxon>
        <taxon>Bacteroidota</taxon>
        <taxon>Flavobacteriia</taxon>
        <taxon>Flavobacteriales</taxon>
        <taxon>Flavobacteriaceae</taxon>
        <taxon>Aggregatimonas</taxon>
    </lineage>
</organism>
<dbReference type="Proteomes" id="UP000310017">
    <property type="component" value="Chromosome"/>
</dbReference>
<dbReference type="PROSITE" id="PS50088">
    <property type="entry name" value="ANK_REPEAT"/>
    <property type="match status" value="2"/>
</dbReference>
<evidence type="ECO:0000256" key="2">
    <source>
        <dbReference type="ARBA" id="ARBA00023043"/>
    </source>
</evidence>
<dbReference type="EMBL" id="CP040710">
    <property type="protein sequence ID" value="QCW99878.1"/>
    <property type="molecule type" value="Genomic_DNA"/>
</dbReference>
<evidence type="ECO:0000256" key="1">
    <source>
        <dbReference type="ARBA" id="ARBA00022737"/>
    </source>
</evidence>
<dbReference type="Gene3D" id="1.25.40.20">
    <property type="entry name" value="Ankyrin repeat-containing domain"/>
    <property type="match status" value="1"/>
</dbReference>
<dbReference type="SMART" id="SM00248">
    <property type="entry name" value="ANK"/>
    <property type="match status" value="3"/>
</dbReference>
<feature type="repeat" description="ANK" evidence="3">
    <location>
        <begin position="210"/>
        <end position="242"/>
    </location>
</feature>
<dbReference type="PROSITE" id="PS50297">
    <property type="entry name" value="ANK_REP_REGION"/>
    <property type="match status" value="2"/>
</dbReference>
<keyword evidence="2 3" id="KW-0040">ANK repeat</keyword>
<proteinExistence type="predicted"/>
<dbReference type="InterPro" id="IPR002110">
    <property type="entry name" value="Ankyrin_rpt"/>
</dbReference>
<gene>
    <name evidence="4" type="ORF">FGM00_07110</name>
</gene>
<keyword evidence="1" id="KW-0677">Repeat</keyword>
<evidence type="ECO:0000313" key="5">
    <source>
        <dbReference type="Proteomes" id="UP000310017"/>
    </source>
</evidence>
<reference evidence="4 5" key="1">
    <citation type="submission" date="2019-05" db="EMBL/GenBank/DDBJ databases">
        <title>Genome sequencing of F202Z8.</title>
        <authorList>
            <person name="Kwon Y.M."/>
        </authorList>
    </citation>
    <scope>NUCLEOTIDE SEQUENCE [LARGE SCALE GENOMIC DNA]</scope>
    <source>
        <strain evidence="4 5">F202Z8</strain>
    </source>
</reference>
<dbReference type="SUPFAM" id="SSF48403">
    <property type="entry name" value="Ankyrin repeat"/>
    <property type="match status" value="1"/>
</dbReference>
<dbReference type="OrthoDB" id="5657095at2"/>
<protein>
    <submittedName>
        <fullName evidence="4">Ankyrin repeat domain-containing protein</fullName>
    </submittedName>
</protein>
<accession>A0A5B7SR95</accession>
<sequence length="267" mass="30044">MPLIETLDGEGLQLSRTSIKYISPSGESYFAECEPVVSSDYDMAVYVDTLCDEDEICIKDKNVINDIFYKIKILGKRIGAKLKFFRDYGDVFEPNHIHKSKNYIPNNQRYNRLEETIEKSNISEFERVLIENPSLYLTERYGFNNESLMHYLAKKGKVSFCKLLLEKGAICDELGLNNETPLVRASSNGHLDIVKLLTAHGADINGNPKGLATPLIAAAAMGHEEVVFYLLESGADKTIRDKDLGQTAEEIAKNMYQNSIAEIINSF</sequence>
<evidence type="ECO:0000313" key="4">
    <source>
        <dbReference type="EMBL" id="QCW99878.1"/>
    </source>
</evidence>
<evidence type="ECO:0000256" key="3">
    <source>
        <dbReference type="PROSITE-ProRule" id="PRU00023"/>
    </source>
</evidence>
<keyword evidence="5" id="KW-1185">Reference proteome</keyword>
<dbReference type="KEGG" id="asag:FGM00_07110"/>